<comment type="caution">
    <text evidence="1">The sequence shown here is derived from an EMBL/GenBank/DDBJ whole genome shotgun (WGS) entry which is preliminary data.</text>
</comment>
<name>A0AAN7STQ4_9EURO</name>
<dbReference type="EMBL" id="JAVRRJ010000010">
    <property type="protein sequence ID" value="KAK5081271.1"/>
    <property type="molecule type" value="Genomic_DNA"/>
</dbReference>
<dbReference type="AlphaFoldDB" id="A0AAN7STQ4"/>
<evidence type="ECO:0000313" key="2">
    <source>
        <dbReference type="Proteomes" id="UP001309876"/>
    </source>
</evidence>
<accession>A0AAN7STQ4</accession>
<gene>
    <name evidence="1" type="ORF">LTR05_008065</name>
</gene>
<reference evidence="1 2" key="1">
    <citation type="submission" date="2023-08" db="EMBL/GenBank/DDBJ databases">
        <title>Black Yeasts Isolated from many extreme environments.</title>
        <authorList>
            <person name="Coleine C."/>
            <person name="Stajich J.E."/>
            <person name="Selbmann L."/>
        </authorList>
    </citation>
    <scope>NUCLEOTIDE SEQUENCE [LARGE SCALE GENOMIC DNA]</scope>
    <source>
        <strain evidence="1 2">CCFEE 5910</strain>
    </source>
</reference>
<dbReference type="Proteomes" id="UP001309876">
    <property type="component" value="Unassembled WGS sequence"/>
</dbReference>
<keyword evidence="2" id="KW-1185">Reference proteome</keyword>
<evidence type="ECO:0000313" key="1">
    <source>
        <dbReference type="EMBL" id="KAK5081271.1"/>
    </source>
</evidence>
<proteinExistence type="predicted"/>
<sequence length="361" mass="41132">MEGPTIRWISSATGADGAEDRMWRNANIDITNLNQALEILGQVDQSAEAGEAQRIMSLYNRQNVIPDPDDLQYSLLQYCTAVCNIPAGGLITFQRKKTGHMSTDDGETLTCYHDPKTEKWNVLVSGGEIEDKLNQFTNEDRANTRFRFIINFNNVGWKHEYATQGWMEVAAHELCCHVVPTLTLIARWRAGENVIWSSMNDLDHYDFMYRGSKRYLLWLSRLDAMQPSFPYSQFWWDASIPIHGEVMKYNGNKIWAEKRENEQVLGVRDFLRACNPDTDAKLMLNRAQGIKDVLTPQPLGLHWTLKSGADSNSSTDLQVDKAQSRDLLNNLHSELSKFGVLDTNGKPSGTHAAFWWFPKPN</sequence>
<organism evidence="1 2">
    <name type="scientific">Lithohypha guttulata</name>
    <dbReference type="NCBI Taxonomy" id="1690604"/>
    <lineage>
        <taxon>Eukaryota</taxon>
        <taxon>Fungi</taxon>
        <taxon>Dikarya</taxon>
        <taxon>Ascomycota</taxon>
        <taxon>Pezizomycotina</taxon>
        <taxon>Eurotiomycetes</taxon>
        <taxon>Chaetothyriomycetidae</taxon>
        <taxon>Chaetothyriales</taxon>
        <taxon>Trichomeriaceae</taxon>
        <taxon>Lithohypha</taxon>
    </lineage>
</organism>
<protein>
    <submittedName>
        <fullName evidence="1">Uncharacterized protein</fullName>
    </submittedName>
</protein>